<organism evidence="3 4">
    <name type="scientific">Colletotrichum gloeosporioides</name>
    <name type="common">Anthracnose fungus</name>
    <name type="synonym">Glomerella cingulata</name>
    <dbReference type="NCBI Taxonomy" id="474922"/>
    <lineage>
        <taxon>Eukaryota</taxon>
        <taxon>Fungi</taxon>
        <taxon>Dikarya</taxon>
        <taxon>Ascomycota</taxon>
        <taxon>Pezizomycotina</taxon>
        <taxon>Sordariomycetes</taxon>
        <taxon>Hypocreomycetidae</taxon>
        <taxon>Glomerellales</taxon>
        <taxon>Glomerellaceae</taxon>
        <taxon>Colletotrichum</taxon>
        <taxon>Colletotrichum gloeosporioides species complex</taxon>
    </lineage>
</organism>
<proteinExistence type="predicted"/>
<dbReference type="Pfam" id="PF06985">
    <property type="entry name" value="HET"/>
    <property type="match status" value="1"/>
</dbReference>
<dbReference type="Pfam" id="PF24883">
    <property type="entry name" value="NPHP3_N"/>
    <property type="match status" value="1"/>
</dbReference>
<feature type="domain" description="NACHT" evidence="2">
    <location>
        <begin position="141"/>
        <end position="303"/>
    </location>
</feature>
<dbReference type="InterPro" id="IPR007111">
    <property type="entry name" value="NACHT_NTPase"/>
</dbReference>
<keyword evidence="1" id="KW-0677">Repeat</keyword>
<dbReference type="Proteomes" id="UP000613401">
    <property type="component" value="Unassembled WGS sequence"/>
</dbReference>
<reference evidence="3" key="2">
    <citation type="submission" date="2020-03" db="EMBL/GenBank/DDBJ databases">
        <authorList>
            <person name="Fu F.-F."/>
            <person name="Chen J."/>
        </authorList>
    </citation>
    <scope>NUCLEOTIDE SEQUENCE</scope>
    <source>
        <strain evidence="3">Lc1</strain>
    </source>
</reference>
<dbReference type="PANTHER" id="PTHR10039">
    <property type="entry name" value="AMELOGENIN"/>
    <property type="match status" value="1"/>
</dbReference>
<dbReference type="Gene3D" id="3.40.50.300">
    <property type="entry name" value="P-loop containing nucleotide triphosphate hydrolases"/>
    <property type="match status" value="1"/>
</dbReference>
<sequence>MDLNSTWNGNSFPVIDGADEDFVTSFMGGAPGFTPAGPRTPGAANVSIATGNSRQIVGSVNTTFTGPIQNVTNNYTSSRWPRPSGDDLQRQRYRQILEWLSSKPQNHRSTLKSESSKRVEGTGTWFFESETYRQWLSGSLPCLWLIGGVGTGKTVLCSSIISSLHNFTRSGRLASSEVSICFFFFSFQDNMRQSVLQLLKVLLGQLCKPSFIPEPLESLYERCQEVYPPDDPSIEELREALIESLRANCTKTTSVESEVLQDVFILIDALDEVPNDQIESITTLLQDLSQLEVPKLRILCTSRYQPDLDMALSQPVRWQKQDMNKSYIVQDVEKFVLNALSSSRLRLLDQRLKNDIVERAARQGEGMFRLAALKIDMLKDLPLRGQDDVRLALSALPTTLNETYEQMLAKIPDNIREIAISALKWIVAAKRPLFVEEVVDAAYIRTDSPLSEKQHNNRCPASDLIQVLRGLVTVQPRIQNFEKIPSRQHTMMISHNSVQEFLTSVEIRNTTTKSFGFNIEAANEIVGRGCIVYLYHYNRRHVEPKEESHPLSRYAWFNWELHLKNFEDEDRHAMPRVFAVRLLKRLKTKFESSRIAANIEQLSSTTMAQGSASKSNFDDWISWIPTEGLSILYQSLNTAFFTQSYWEYIHEKKLSRAEIYSASSLSSCPRMIRLLSILPHLDAEDPSNWRVLCCPIEQAPVYTAISFTWGPPILSATRCLLDFDIKISPNADFILSTLPYVTFHAAETPRAFWMDQICINQNDNEEKAGQIPLMPEIYHGASATVIQLRGQPEEGDQYDVEYFYRLANLASAGNTIEAAQTLFELYQDNKLQHLLYLFVTPWWTRLWVLQEAITSLNPILMYGNLSIPIASAEQIFDVIDDIYSILDEQFPYDGLRIRRCLQEIDGWNAALNIIKTRKEYHHGDRPTLAQLIYRFSQLECYDARDRLYALGSISQHEFEIKISYSDDYPMRQLYKETTFNLLIQMKSLDAAAYASVTNNDSIPSWVPDFSRRISGMIPLSAGGFKGVNYVGNFATEALRRNLKFEIVGAPRIKNTILELSGVILTSVSTIFPSLNLTKPYDEDCRDAFRTLSAQLTGFGWRSHRVPQKARRTAKCFSDRLRVPPGQTATEVVWRTLLANQWPDGVKLWVDTYRGQTIPPVTPRLSYKLFRYFDITDKLVFNTGRCLFLTAEGYLGLGPCAMSSGDSIAMLGGGTLPFILRKRDGVEDPIWSVIGECYVHGLGGDENWAAEMCTRIERFRLA</sequence>
<dbReference type="Pfam" id="PF26639">
    <property type="entry name" value="Het-6_barrel"/>
    <property type="match status" value="1"/>
</dbReference>
<dbReference type="GeneID" id="69019551"/>
<dbReference type="PANTHER" id="PTHR10039:SF16">
    <property type="entry name" value="GPI INOSITOL-DEACYLASE"/>
    <property type="match status" value="1"/>
</dbReference>
<evidence type="ECO:0000259" key="2">
    <source>
        <dbReference type="PROSITE" id="PS50837"/>
    </source>
</evidence>
<evidence type="ECO:0000256" key="1">
    <source>
        <dbReference type="ARBA" id="ARBA00022737"/>
    </source>
</evidence>
<reference evidence="3" key="1">
    <citation type="journal article" date="2020" name="Phytopathology">
        <title>Genome sequence and comparative analysis of Colletotrichum gloeosporioides isolated from Liriodendron leaves.</title>
        <authorList>
            <person name="Fu F.F."/>
            <person name="Hao Z."/>
            <person name="Wang P."/>
            <person name="Lu Y."/>
            <person name="Xue L.J."/>
            <person name="Wei G."/>
            <person name="Tian Y."/>
            <person name="Baishi H."/>
            <person name="Xu H."/>
            <person name="Shi J."/>
            <person name="Cheng T."/>
            <person name="Wang G."/>
            <person name="Yi Y."/>
            <person name="Chen J."/>
        </authorList>
    </citation>
    <scope>NUCLEOTIDE SEQUENCE</scope>
    <source>
        <strain evidence="3">Lc1</strain>
    </source>
</reference>
<dbReference type="InterPro" id="IPR027417">
    <property type="entry name" value="P-loop_NTPase"/>
</dbReference>
<dbReference type="PROSITE" id="PS50837">
    <property type="entry name" value="NACHT"/>
    <property type="match status" value="1"/>
</dbReference>
<dbReference type="EMBL" id="WVTB01000065">
    <property type="protein sequence ID" value="KAF3802185.1"/>
    <property type="molecule type" value="Genomic_DNA"/>
</dbReference>
<dbReference type="InterPro" id="IPR010730">
    <property type="entry name" value="HET"/>
</dbReference>
<dbReference type="SUPFAM" id="SSF52540">
    <property type="entry name" value="P-loop containing nucleoside triphosphate hydrolases"/>
    <property type="match status" value="1"/>
</dbReference>
<gene>
    <name evidence="3" type="ORF">GCG54_00012431</name>
</gene>
<accession>A0A8H4CDU4</accession>
<keyword evidence="4" id="KW-1185">Reference proteome</keyword>
<evidence type="ECO:0000313" key="4">
    <source>
        <dbReference type="Proteomes" id="UP000613401"/>
    </source>
</evidence>
<evidence type="ECO:0000313" key="3">
    <source>
        <dbReference type="EMBL" id="KAF3802185.1"/>
    </source>
</evidence>
<protein>
    <submittedName>
        <fullName evidence="3">Heterokaryon incompatibility protein 6</fullName>
    </submittedName>
</protein>
<comment type="caution">
    <text evidence="3">The sequence shown here is derived from an EMBL/GenBank/DDBJ whole genome shotgun (WGS) entry which is preliminary data.</text>
</comment>
<dbReference type="AlphaFoldDB" id="A0A8H4CDU4"/>
<name>A0A8H4CDU4_COLGL</name>
<dbReference type="RefSeq" id="XP_045261344.1">
    <property type="nucleotide sequence ID" value="XM_045412309.1"/>
</dbReference>
<dbReference type="InterPro" id="IPR056884">
    <property type="entry name" value="NPHP3-like_N"/>
</dbReference>